<organism evidence="3 4">
    <name type="scientific">Variovorax rhizosphaerae</name>
    <dbReference type="NCBI Taxonomy" id="1836200"/>
    <lineage>
        <taxon>Bacteria</taxon>
        <taxon>Pseudomonadati</taxon>
        <taxon>Pseudomonadota</taxon>
        <taxon>Betaproteobacteria</taxon>
        <taxon>Burkholderiales</taxon>
        <taxon>Comamonadaceae</taxon>
        <taxon>Variovorax</taxon>
    </lineage>
</organism>
<feature type="domain" description="Pseudouridine synthase RsuA/RluA-like" evidence="2">
    <location>
        <begin position="103"/>
        <end position="249"/>
    </location>
</feature>
<reference evidence="3 4" key="1">
    <citation type="submission" date="2024-03" db="EMBL/GenBank/DDBJ databases">
        <title>Novel species of the genus Variovorax.</title>
        <authorList>
            <person name="Liu Q."/>
            <person name="Xin Y.-H."/>
        </authorList>
    </citation>
    <scope>NUCLEOTIDE SEQUENCE [LARGE SCALE GENOMIC DNA]</scope>
    <source>
        <strain evidence="3 4">KACC 18900</strain>
    </source>
</reference>
<dbReference type="PANTHER" id="PTHR21600">
    <property type="entry name" value="MITOCHONDRIAL RNA PSEUDOURIDINE SYNTHASE"/>
    <property type="match status" value="1"/>
</dbReference>
<feature type="region of interest" description="Disordered" evidence="1">
    <location>
        <begin position="303"/>
        <end position="336"/>
    </location>
</feature>
<protein>
    <submittedName>
        <fullName evidence="3">Pseudouridine synthase</fullName>
    </submittedName>
</protein>
<gene>
    <name evidence="3" type="ORF">WKW82_28205</name>
</gene>
<feature type="region of interest" description="Disordered" evidence="1">
    <location>
        <begin position="1"/>
        <end position="21"/>
    </location>
</feature>
<dbReference type="InterPro" id="IPR006224">
    <property type="entry name" value="PsdUridine_synth_RluA-like_CS"/>
</dbReference>
<evidence type="ECO:0000256" key="1">
    <source>
        <dbReference type="SAM" id="MobiDB-lite"/>
    </source>
</evidence>
<dbReference type="RefSeq" id="WP_340345918.1">
    <property type="nucleotide sequence ID" value="NZ_JBBKZT010000015.1"/>
</dbReference>
<dbReference type="Pfam" id="PF00849">
    <property type="entry name" value="PseudoU_synth_2"/>
    <property type="match status" value="1"/>
</dbReference>
<name>A0ABU8WSN5_9BURK</name>
<dbReference type="Proteomes" id="UP001385892">
    <property type="component" value="Unassembled WGS sequence"/>
</dbReference>
<evidence type="ECO:0000313" key="4">
    <source>
        <dbReference type="Proteomes" id="UP001385892"/>
    </source>
</evidence>
<accession>A0ABU8WSN5</accession>
<dbReference type="InterPro" id="IPR006145">
    <property type="entry name" value="PsdUridine_synth_RsuA/RluA"/>
</dbReference>
<dbReference type="PROSITE" id="PS01129">
    <property type="entry name" value="PSI_RLU"/>
    <property type="match status" value="1"/>
</dbReference>
<dbReference type="InterPro" id="IPR050188">
    <property type="entry name" value="RluA_PseudoU_synthase"/>
</dbReference>
<comment type="caution">
    <text evidence="3">The sequence shown here is derived from an EMBL/GenBank/DDBJ whole genome shotgun (WGS) entry which is preliminary data.</text>
</comment>
<dbReference type="Gene3D" id="3.30.2350.10">
    <property type="entry name" value="Pseudouridine synthase"/>
    <property type="match status" value="1"/>
</dbReference>
<dbReference type="EMBL" id="JBBKZT010000015">
    <property type="protein sequence ID" value="MEJ8850551.1"/>
    <property type="molecule type" value="Genomic_DNA"/>
</dbReference>
<dbReference type="SUPFAM" id="SSF55120">
    <property type="entry name" value="Pseudouridine synthase"/>
    <property type="match status" value="1"/>
</dbReference>
<dbReference type="InterPro" id="IPR020103">
    <property type="entry name" value="PsdUridine_synth_cat_dom_sf"/>
</dbReference>
<proteinExistence type="predicted"/>
<sequence>MSNVPSTRPAAPLPTRDGVGPSVVALPEGDWPTMLDFLVERFPAIERDTWLERIAARTVVDERGEPVTPTRRYQPRLRLFYYRALGPEPELPEYETVLHQDADLVVVDKPHFMPVTPSGPYLQQSLLVRVKRALGIDALVPLHRIDRATAGLVLFSANPATRGRYQTLFIDRAMRKEYEAIVHWPPGAAVPAIYRSRLLPDAHFMRTQEVPGEPNSETRIEVLEVRGQHARLRLSPVTGRKHQLRVHCDALGVPIVNDEIYPVLKPFGPDDLARPMRLLARKLAFDDPLTGAAREFVSARSLDRWPPAAATGSGGASEDRSGSGHCAGASRSPGAG</sequence>
<dbReference type="PANTHER" id="PTHR21600:SF84">
    <property type="entry name" value="PSEUDOURIDINE SYNTHASE RSUA_RLUA-LIKE DOMAIN-CONTAINING PROTEIN"/>
    <property type="match status" value="1"/>
</dbReference>
<keyword evidence="4" id="KW-1185">Reference proteome</keyword>
<evidence type="ECO:0000313" key="3">
    <source>
        <dbReference type="EMBL" id="MEJ8850551.1"/>
    </source>
</evidence>
<evidence type="ECO:0000259" key="2">
    <source>
        <dbReference type="Pfam" id="PF00849"/>
    </source>
</evidence>